<name>A0A5M7C8H8_SACHI</name>
<organism evidence="1 2">
    <name type="scientific">Saccharopolyspora hirsuta</name>
    <dbReference type="NCBI Taxonomy" id="1837"/>
    <lineage>
        <taxon>Bacteria</taxon>
        <taxon>Bacillati</taxon>
        <taxon>Actinomycetota</taxon>
        <taxon>Actinomycetes</taxon>
        <taxon>Pseudonocardiales</taxon>
        <taxon>Pseudonocardiaceae</taxon>
        <taxon>Saccharopolyspora</taxon>
    </lineage>
</organism>
<accession>A0A5M7C8H8</accession>
<reference evidence="1 2" key="1">
    <citation type="submission" date="2019-09" db="EMBL/GenBank/DDBJ databases">
        <title>Draft genome sequence of the thermophilic Saccharopolyspora hirsuta VKM Ac-666T.</title>
        <authorList>
            <person name="Lobastova T.G."/>
            <person name="Fokina V."/>
            <person name="Bragin E.Y."/>
            <person name="Shtratnikova V.Y."/>
            <person name="Starodumova I.P."/>
            <person name="Tarlachkov S.V."/>
            <person name="Donova M.V."/>
        </authorList>
    </citation>
    <scope>NUCLEOTIDE SEQUENCE [LARGE SCALE GENOMIC DNA]</scope>
    <source>
        <strain evidence="1 2">VKM Ac-666</strain>
    </source>
</reference>
<gene>
    <name evidence="1" type="ORF">F1721_06255</name>
</gene>
<protein>
    <submittedName>
        <fullName evidence="1">DUF3558 domain-containing protein</fullName>
    </submittedName>
</protein>
<proteinExistence type="predicted"/>
<dbReference type="Proteomes" id="UP000323946">
    <property type="component" value="Unassembled WGS sequence"/>
</dbReference>
<evidence type="ECO:0000313" key="2">
    <source>
        <dbReference type="Proteomes" id="UP000323946"/>
    </source>
</evidence>
<dbReference type="InterPro" id="IPR024520">
    <property type="entry name" value="DUF3558"/>
</dbReference>
<dbReference type="EMBL" id="VWPH01000003">
    <property type="protein sequence ID" value="KAA5835954.1"/>
    <property type="molecule type" value="Genomic_DNA"/>
</dbReference>
<dbReference type="Pfam" id="PF12079">
    <property type="entry name" value="DUF3558"/>
    <property type="match status" value="1"/>
</dbReference>
<comment type="caution">
    <text evidence="1">The sequence shown here is derived from an EMBL/GenBank/DDBJ whole genome shotgun (WGS) entry which is preliminary data.</text>
</comment>
<evidence type="ECO:0000313" key="1">
    <source>
        <dbReference type="EMBL" id="KAA5835954.1"/>
    </source>
</evidence>
<dbReference type="OrthoDB" id="3692189at2"/>
<sequence length="206" mass="21496">MPGGSGAKLPRWCSIRVISPQELLGREMGMRTTPVTAAAAVVLTGLLLTGCATSEDDAPAPEEEPLVGPTLAGFDPCAVLSQSDLQHVGVTAPGEQADENGEVGCNFRGDDEFLLRISKAETTDLDAWQQQRGGFSSFEPNTVGTRPGISAVPSGSPEFSWCRQIVAAGEGSVSVELKYNADTGPADPETCAKALEIAQVLEPNLP</sequence>
<dbReference type="AlphaFoldDB" id="A0A5M7C8H8"/>
<keyword evidence="2" id="KW-1185">Reference proteome</keyword>